<keyword evidence="5 6" id="KW-0694">RNA-binding</keyword>
<dbReference type="SUPFAM" id="SSF48013">
    <property type="entry name" value="NusB-like"/>
    <property type="match status" value="1"/>
</dbReference>
<dbReference type="PROSITE" id="PS01153">
    <property type="entry name" value="NOL1_NOP2_SUN"/>
    <property type="match status" value="1"/>
</dbReference>
<comment type="similarity">
    <text evidence="1 6">Belongs to the class I-like SAM-binding methyltransferase superfamily. RsmB/NOP family.</text>
</comment>
<keyword evidence="2 6" id="KW-0489">Methyltransferase</keyword>
<dbReference type="RefSeq" id="WP_147925100.1">
    <property type="nucleotide sequence ID" value="NZ_VKAC01000002.1"/>
</dbReference>
<dbReference type="InterPro" id="IPR006027">
    <property type="entry name" value="NusB_RsmB_TIM44"/>
</dbReference>
<keyword evidence="4 6" id="KW-0949">S-adenosyl-L-methionine</keyword>
<feature type="active site" description="Nucleophile" evidence="6">
    <location>
        <position position="481"/>
    </location>
</feature>
<feature type="binding site" evidence="6">
    <location>
        <begin position="350"/>
        <end position="356"/>
    </location>
    <ligand>
        <name>S-adenosyl-L-methionine</name>
        <dbReference type="ChEBI" id="CHEBI:59789"/>
    </ligand>
</feature>
<sequence>MTPPERGGQPGGPRGGRPGGPSGGRSNGQPGGRSGPQRGGPQRSGRPGQRGGQGSGQPGQPRPWTTTAPSARPRSGDPARRVAFDVLRAVEEQDAYANLVLPRLLRAARLDGRDAAFATELAYGALRGRGTYDAVLAACVDRPLAQLDPPVLDALRLGAHQLLATRVAPHAAVSETVALVRGAIGAGPSGLVNAVLRRVSEHDLPTWLDRVAPPVEGPGADPTAALAVRESHPAWVVRALREALVLAGRPASELPDLLAADNARPLVALAALPGLADPSELVAAGAQPGRWSPLAAVLPDGDPGDLPAVREARARVQDEGSQLAALALLAAPLAGPSGRPGRDERWADLCAGPGGKAALLAASAAQRGAHLLAVEVAPHRAQLVEQALAGVVASSSSSEGRSVVEVVAGDGRTVGAERPGEFDRVLVDAPCTGLGALRRRPEARWRRTPADVSALAPLQRELLSSALEAVRPGGVVAYVTCSPHPAETQAVLDDVVRRWAKDGEQLEVLDAPAVLRELAGVDAGTGAGSNRAQLWPHLHGTDAMSVSLLRRPR</sequence>
<feature type="domain" description="SAM-dependent MTase RsmB/NOP-type" evidence="8">
    <location>
        <begin position="242"/>
        <end position="552"/>
    </location>
</feature>
<dbReference type="OrthoDB" id="9810297at2"/>
<protein>
    <submittedName>
        <fullName evidence="9">rRNA small subunit methyltransferase B</fullName>
    </submittedName>
</protein>
<evidence type="ECO:0000256" key="7">
    <source>
        <dbReference type="SAM" id="MobiDB-lite"/>
    </source>
</evidence>
<evidence type="ECO:0000256" key="6">
    <source>
        <dbReference type="PROSITE-ProRule" id="PRU01023"/>
    </source>
</evidence>
<evidence type="ECO:0000259" key="8">
    <source>
        <dbReference type="PROSITE" id="PS51686"/>
    </source>
</evidence>
<feature type="binding site" evidence="6">
    <location>
        <position position="410"/>
    </location>
    <ligand>
        <name>S-adenosyl-L-methionine</name>
        <dbReference type="ChEBI" id="CHEBI:59789"/>
    </ligand>
</feature>
<evidence type="ECO:0000313" key="10">
    <source>
        <dbReference type="Proteomes" id="UP000321234"/>
    </source>
</evidence>
<name>A0A5C8ZJY3_9ACTN</name>
<evidence type="ECO:0000256" key="3">
    <source>
        <dbReference type="ARBA" id="ARBA00022679"/>
    </source>
</evidence>
<dbReference type="PRINTS" id="PR02008">
    <property type="entry name" value="RCMTFAMILY"/>
</dbReference>
<dbReference type="PANTHER" id="PTHR22807:SF53">
    <property type="entry name" value="RIBOSOMAL RNA SMALL SUBUNIT METHYLTRANSFERASE B-RELATED"/>
    <property type="match status" value="1"/>
</dbReference>
<organism evidence="9 10">
    <name type="scientific">Quadrisphaera setariae</name>
    <dbReference type="NCBI Taxonomy" id="2593304"/>
    <lineage>
        <taxon>Bacteria</taxon>
        <taxon>Bacillati</taxon>
        <taxon>Actinomycetota</taxon>
        <taxon>Actinomycetes</taxon>
        <taxon>Kineosporiales</taxon>
        <taxon>Kineosporiaceae</taxon>
        <taxon>Quadrisphaera</taxon>
    </lineage>
</organism>
<reference evidence="9 10" key="1">
    <citation type="submission" date="2019-07" db="EMBL/GenBank/DDBJ databases">
        <title>Quadrisphaera sp. strain DD2A genome sequencing and assembly.</title>
        <authorList>
            <person name="Kim I."/>
        </authorList>
    </citation>
    <scope>NUCLEOTIDE SEQUENCE [LARGE SCALE GENOMIC DNA]</scope>
    <source>
        <strain evidence="9 10">DD2A</strain>
    </source>
</reference>
<dbReference type="InterPro" id="IPR018314">
    <property type="entry name" value="RsmB/NOL1/NOP2-like_CS"/>
</dbReference>
<dbReference type="GO" id="GO:0008173">
    <property type="term" value="F:RNA methyltransferase activity"/>
    <property type="evidence" value="ECO:0007669"/>
    <property type="project" value="InterPro"/>
</dbReference>
<dbReference type="InterPro" id="IPR001678">
    <property type="entry name" value="MeTrfase_RsmB-F_NOP2_dom"/>
</dbReference>
<dbReference type="Pfam" id="PF01029">
    <property type="entry name" value="NusB"/>
    <property type="match status" value="1"/>
</dbReference>
<dbReference type="GO" id="GO:0001510">
    <property type="term" value="P:RNA methylation"/>
    <property type="evidence" value="ECO:0007669"/>
    <property type="project" value="InterPro"/>
</dbReference>
<feature type="compositionally biased region" description="Gly residues" evidence="7">
    <location>
        <begin position="8"/>
        <end position="38"/>
    </location>
</feature>
<keyword evidence="10" id="KW-1185">Reference proteome</keyword>
<dbReference type="PANTHER" id="PTHR22807">
    <property type="entry name" value="NOP2 YEAST -RELATED NOL1/NOP2/FMU SUN DOMAIN-CONTAINING"/>
    <property type="match status" value="1"/>
</dbReference>
<dbReference type="Pfam" id="PF01189">
    <property type="entry name" value="Methyltr_RsmB-F"/>
    <property type="match status" value="1"/>
</dbReference>
<dbReference type="EMBL" id="VKAC01000002">
    <property type="protein sequence ID" value="TXR57459.1"/>
    <property type="molecule type" value="Genomic_DNA"/>
</dbReference>
<feature type="region of interest" description="Disordered" evidence="7">
    <location>
        <begin position="1"/>
        <end position="78"/>
    </location>
</feature>
<proteinExistence type="inferred from homology"/>
<feature type="binding site" evidence="6">
    <location>
        <position position="375"/>
    </location>
    <ligand>
        <name>S-adenosyl-L-methionine</name>
        <dbReference type="ChEBI" id="CHEBI:59789"/>
    </ligand>
</feature>
<dbReference type="AlphaFoldDB" id="A0A5C8ZJY3"/>
<evidence type="ECO:0000256" key="5">
    <source>
        <dbReference type="ARBA" id="ARBA00022884"/>
    </source>
</evidence>
<evidence type="ECO:0000256" key="1">
    <source>
        <dbReference type="ARBA" id="ARBA00007494"/>
    </source>
</evidence>
<dbReference type="GO" id="GO:0003723">
    <property type="term" value="F:RNA binding"/>
    <property type="evidence" value="ECO:0007669"/>
    <property type="project" value="UniProtKB-UniRule"/>
</dbReference>
<dbReference type="Gene3D" id="3.40.50.150">
    <property type="entry name" value="Vaccinia Virus protein VP39"/>
    <property type="match status" value="1"/>
</dbReference>
<dbReference type="SUPFAM" id="SSF53335">
    <property type="entry name" value="S-adenosyl-L-methionine-dependent methyltransferases"/>
    <property type="match status" value="1"/>
</dbReference>
<evidence type="ECO:0000256" key="2">
    <source>
        <dbReference type="ARBA" id="ARBA00022603"/>
    </source>
</evidence>
<feature type="binding site" evidence="6">
    <location>
        <position position="428"/>
    </location>
    <ligand>
        <name>S-adenosyl-L-methionine</name>
        <dbReference type="ChEBI" id="CHEBI:59789"/>
    </ligand>
</feature>
<gene>
    <name evidence="9" type="ORF">FMM08_04230</name>
</gene>
<dbReference type="Gene3D" id="1.10.940.10">
    <property type="entry name" value="NusB-like"/>
    <property type="match status" value="1"/>
</dbReference>
<feature type="compositionally biased region" description="Gly residues" evidence="7">
    <location>
        <begin position="48"/>
        <end position="57"/>
    </location>
</feature>
<dbReference type="InterPro" id="IPR029063">
    <property type="entry name" value="SAM-dependent_MTases_sf"/>
</dbReference>
<dbReference type="PROSITE" id="PS51686">
    <property type="entry name" value="SAM_MT_RSMB_NOP"/>
    <property type="match status" value="1"/>
</dbReference>
<evidence type="ECO:0000256" key="4">
    <source>
        <dbReference type="ARBA" id="ARBA00022691"/>
    </source>
</evidence>
<dbReference type="Proteomes" id="UP000321234">
    <property type="component" value="Unassembled WGS sequence"/>
</dbReference>
<dbReference type="CDD" id="cd02440">
    <property type="entry name" value="AdoMet_MTases"/>
    <property type="match status" value="1"/>
</dbReference>
<dbReference type="InterPro" id="IPR023267">
    <property type="entry name" value="RCMT"/>
</dbReference>
<dbReference type="InterPro" id="IPR049560">
    <property type="entry name" value="MeTrfase_RsmB-F_NOP2_cat"/>
</dbReference>
<evidence type="ECO:0000313" key="9">
    <source>
        <dbReference type="EMBL" id="TXR57459.1"/>
    </source>
</evidence>
<keyword evidence="3 6" id="KW-0808">Transferase</keyword>
<comment type="caution">
    <text evidence="9">The sequence shown here is derived from an EMBL/GenBank/DDBJ whole genome shotgun (WGS) entry which is preliminary data.</text>
</comment>
<accession>A0A5C8ZJY3</accession>
<dbReference type="InterPro" id="IPR035926">
    <property type="entry name" value="NusB-like_sf"/>
</dbReference>
<dbReference type="GO" id="GO:0006355">
    <property type="term" value="P:regulation of DNA-templated transcription"/>
    <property type="evidence" value="ECO:0007669"/>
    <property type="project" value="InterPro"/>
</dbReference>